<keyword evidence="2 9" id="KW-0808">Transferase</keyword>
<feature type="binding site" evidence="9">
    <location>
        <position position="190"/>
    </location>
    <ligand>
        <name>sn-glycerol 1-phosphate</name>
        <dbReference type="ChEBI" id="CHEBI:57685"/>
    </ligand>
</feature>
<keyword evidence="1 9" id="KW-0444">Lipid biosynthesis</keyword>
<evidence type="ECO:0000256" key="5">
    <source>
        <dbReference type="ARBA" id="ARBA00023098"/>
    </source>
</evidence>
<dbReference type="CDD" id="cd02812">
    <property type="entry name" value="PcrB_like"/>
    <property type="match status" value="1"/>
</dbReference>
<feature type="binding site" evidence="9">
    <location>
        <position position="13"/>
    </location>
    <ligand>
        <name>sn-glycerol 1-phosphate</name>
        <dbReference type="ChEBI" id="CHEBI:57685"/>
    </ligand>
</feature>
<dbReference type="Proteomes" id="UP001597120">
    <property type="component" value="Unassembled WGS sequence"/>
</dbReference>
<dbReference type="SUPFAM" id="SSF51395">
    <property type="entry name" value="FMN-linked oxidoreductases"/>
    <property type="match status" value="1"/>
</dbReference>
<comment type="subunit">
    <text evidence="9">Homodimer.</text>
</comment>
<dbReference type="GO" id="GO:0016740">
    <property type="term" value="F:transferase activity"/>
    <property type="evidence" value="ECO:0007669"/>
    <property type="project" value="UniProtKB-KW"/>
</dbReference>
<evidence type="ECO:0000256" key="2">
    <source>
        <dbReference type="ARBA" id="ARBA00022679"/>
    </source>
</evidence>
<dbReference type="InterPro" id="IPR008205">
    <property type="entry name" value="GGGP_HepGP_synthase"/>
</dbReference>
<comment type="similarity">
    <text evidence="9">Belongs to the GGGP/HepGP synthase family. Group I subfamily.</text>
</comment>
<dbReference type="InterPro" id="IPR039074">
    <property type="entry name" value="GGGP/HepGP_synthase_I"/>
</dbReference>
<feature type="binding site" evidence="9">
    <location>
        <begin position="210"/>
        <end position="211"/>
    </location>
    <ligand>
        <name>sn-glycerol 1-phosphate</name>
        <dbReference type="ChEBI" id="CHEBI:57685"/>
    </ligand>
</feature>
<accession>A0ABW3DA78</accession>
<protein>
    <recommendedName>
        <fullName evidence="9">Heptaprenylglyceryl phosphate synthase</fullName>
        <shortName evidence="9">HepGP synthase</shortName>
        <ecNumber evidence="9">2.5.1.n9</ecNumber>
    </recommendedName>
    <alternativeName>
        <fullName evidence="9">Glycerol-1-phosphate heptaprenyltransferase</fullName>
    </alternativeName>
</protein>
<feature type="binding site" evidence="9">
    <location>
        <position position="15"/>
    </location>
    <ligand>
        <name>Mg(2+)</name>
        <dbReference type="ChEBI" id="CHEBI:18420"/>
    </ligand>
</feature>
<feature type="binding site" evidence="9">
    <location>
        <begin position="160"/>
        <end position="165"/>
    </location>
    <ligand>
        <name>sn-glycerol 1-phosphate</name>
        <dbReference type="ChEBI" id="CHEBI:57685"/>
    </ligand>
</feature>
<keyword evidence="5 9" id="KW-0443">Lipid metabolism</keyword>
<evidence type="ECO:0000256" key="7">
    <source>
        <dbReference type="ARBA" id="ARBA00023264"/>
    </source>
</evidence>
<comment type="catalytic activity">
    <reaction evidence="8 9">
        <text>sn-glycerol 1-phosphate + all-trans-heptaprenyl diphosphate = 3-heptaprenyl-sn-glycero-1-phosphate + diphosphate</text>
        <dbReference type="Rhea" id="RHEA:33495"/>
        <dbReference type="ChEBI" id="CHEBI:33019"/>
        <dbReference type="ChEBI" id="CHEBI:57685"/>
        <dbReference type="ChEBI" id="CHEBI:58206"/>
        <dbReference type="ChEBI" id="CHEBI:64781"/>
        <dbReference type="EC" id="2.5.1.n9"/>
    </reaction>
</comment>
<keyword evidence="4 9" id="KW-0460">Magnesium</keyword>
<sequence length="237" mass="26256">MELDIRKWKHVFKLDPDRSLSDEQLEKICLSGTDAVIVGGSSGVTFDNTVELLGRVRRFELPCALEISSMDAIVPGFDLYLIPVVLNTPDGQWITGHHQQAIREYGAMMNWDAVIPEGYIIMNGQSTAALVTGADSILDNKDLAAYARMADKLFRFPIVYVEYSGTFGNMDWVAQVREALEDARLFYGGGIDGPDKARQASGCADTIVVGNLIYENLEQALATVEAIRYDRPEDARE</sequence>
<evidence type="ECO:0000256" key="4">
    <source>
        <dbReference type="ARBA" id="ARBA00022842"/>
    </source>
</evidence>
<dbReference type="NCBIfam" id="TIGR01768">
    <property type="entry name" value="GGGP-family"/>
    <property type="match status" value="1"/>
</dbReference>
<evidence type="ECO:0000313" key="10">
    <source>
        <dbReference type="EMBL" id="MFD0870387.1"/>
    </source>
</evidence>
<feature type="binding site" evidence="9">
    <location>
        <position position="41"/>
    </location>
    <ligand>
        <name>Mg(2+)</name>
        <dbReference type="ChEBI" id="CHEBI:18420"/>
    </ligand>
</feature>
<dbReference type="PANTHER" id="PTHR40029:SF2">
    <property type="entry name" value="HEPTAPRENYLGLYCERYL PHOSPHATE SYNTHASE"/>
    <property type="match status" value="1"/>
</dbReference>
<evidence type="ECO:0000256" key="9">
    <source>
        <dbReference type="HAMAP-Rule" id="MF_00112"/>
    </source>
</evidence>
<dbReference type="InterPro" id="IPR038597">
    <property type="entry name" value="GGGP/HepGP_synthase_sf"/>
</dbReference>
<reference evidence="11" key="1">
    <citation type="journal article" date="2019" name="Int. J. Syst. Evol. Microbiol.">
        <title>The Global Catalogue of Microorganisms (GCM) 10K type strain sequencing project: providing services to taxonomists for standard genome sequencing and annotation.</title>
        <authorList>
            <consortium name="The Broad Institute Genomics Platform"/>
            <consortium name="The Broad Institute Genome Sequencing Center for Infectious Disease"/>
            <person name="Wu L."/>
            <person name="Ma J."/>
        </authorList>
    </citation>
    <scope>NUCLEOTIDE SEQUENCE [LARGE SCALE GENOMIC DNA]</scope>
    <source>
        <strain evidence="11">CCUG 57263</strain>
    </source>
</reference>
<keyword evidence="11" id="KW-1185">Reference proteome</keyword>
<keyword evidence="7 9" id="KW-1208">Phospholipid metabolism</keyword>
<evidence type="ECO:0000256" key="1">
    <source>
        <dbReference type="ARBA" id="ARBA00022516"/>
    </source>
</evidence>
<dbReference type="EMBL" id="JBHTIU010000046">
    <property type="protein sequence ID" value="MFD0870387.1"/>
    <property type="molecule type" value="Genomic_DNA"/>
</dbReference>
<comment type="function">
    <text evidence="9">Prenyltransferase that catalyzes in vivo the transfer of the heptaprenyl moiety of heptaprenyl pyrophosphate (HepPP; 35 carbon atoms) to the C3 hydroxyl of sn-glycerol-1-phosphate (G1P), producing heptaprenylglyceryl phosphate (HepGP). This reaction is an ether-bond-formation step in the biosynthesis of archaea-type G1P-based membrane lipids found in Bacillales.</text>
</comment>
<dbReference type="NCBIfam" id="NF003197">
    <property type="entry name" value="PRK04169.1-1"/>
    <property type="match status" value="1"/>
</dbReference>
<organism evidence="10 11">
    <name type="scientific">Paenibacillus residui</name>
    <dbReference type="NCBI Taxonomy" id="629724"/>
    <lineage>
        <taxon>Bacteria</taxon>
        <taxon>Bacillati</taxon>
        <taxon>Bacillota</taxon>
        <taxon>Bacilli</taxon>
        <taxon>Bacillales</taxon>
        <taxon>Paenibacillaceae</taxon>
        <taxon>Paenibacillus</taxon>
    </lineage>
</organism>
<comment type="caution">
    <text evidence="10">The sequence shown here is derived from an EMBL/GenBank/DDBJ whole genome shotgun (WGS) entry which is preliminary data.</text>
</comment>
<gene>
    <name evidence="9" type="primary">pcrB</name>
    <name evidence="10" type="ORF">ACFQ03_14615</name>
</gene>
<keyword evidence="3 9" id="KW-0479">Metal-binding</keyword>
<dbReference type="RefSeq" id="WP_379289011.1">
    <property type="nucleotide sequence ID" value="NZ_JBHTIU010000046.1"/>
</dbReference>
<evidence type="ECO:0000256" key="3">
    <source>
        <dbReference type="ARBA" id="ARBA00022723"/>
    </source>
</evidence>
<dbReference type="EC" id="2.5.1.n9" evidence="9"/>
<evidence type="ECO:0000313" key="11">
    <source>
        <dbReference type="Proteomes" id="UP001597120"/>
    </source>
</evidence>
<evidence type="ECO:0000256" key="6">
    <source>
        <dbReference type="ARBA" id="ARBA00023209"/>
    </source>
</evidence>
<comment type="cofactor">
    <cofactor evidence="9">
        <name>Mg(2+)</name>
        <dbReference type="ChEBI" id="CHEBI:18420"/>
    </cofactor>
</comment>
<proteinExistence type="inferred from homology"/>
<name>A0ABW3DA78_9BACL</name>
<dbReference type="Gene3D" id="3.20.20.390">
    <property type="entry name" value="FMN-linked oxidoreductases"/>
    <property type="match status" value="1"/>
</dbReference>
<comment type="pathway">
    <text evidence="9">Membrane lipid metabolism; glycerophospholipid metabolism.</text>
</comment>
<dbReference type="HAMAP" id="MF_00112">
    <property type="entry name" value="GGGP_HepGP_synthase"/>
    <property type="match status" value="1"/>
</dbReference>
<comment type="caution">
    <text evidence="9">Lacks conserved residue(s) required for the propagation of feature annotation.</text>
</comment>
<dbReference type="NCBIfam" id="NF003199">
    <property type="entry name" value="PRK04169.1-3"/>
    <property type="match status" value="1"/>
</dbReference>
<evidence type="ECO:0000256" key="8">
    <source>
        <dbReference type="ARBA" id="ARBA00048318"/>
    </source>
</evidence>
<keyword evidence="6 9" id="KW-0594">Phospholipid biosynthesis</keyword>
<dbReference type="Pfam" id="PF01884">
    <property type="entry name" value="PcrB"/>
    <property type="match status" value="1"/>
</dbReference>
<dbReference type="PANTHER" id="PTHR40029">
    <property type="match status" value="1"/>
</dbReference>